<evidence type="ECO:0000313" key="6">
    <source>
        <dbReference type="EMBL" id="RUO29113.1"/>
    </source>
</evidence>
<feature type="coiled-coil region" evidence="3">
    <location>
        <begin position="236"/>
        <end position="341"/>
    </location>
</feature>
<dbReference type="PANTHER" id="PTHR43065">
    <property type="entry name" value="SENSOR HISTIDINE KINASE"/>
    <property type="match status" value="1"/>
</dbReference>
<keyword evidence="6" id="KW-0547">Nucleotide-binding</keyword>
<dbReference type="EMBL" id="PIPM01000013">
    <property type="protein sequence ID" value="RUO29113.1"/>
    <property type="molecule type" value="Genomic_DNA"/>
</dbReference>
<feature type="domain" description="Histidine kinase" evidence="5">
    <location>
        <begin position="353"/>
        <end position="584"/>
    </location>
</feature>
<keyword evidence="4" id="KW-1133">Transmembrane helix</keyword>
<keyword evidence="6" id="KW-0067">ATP-binding</keyword>
<dbReference type="InterPro" id="IPR004358">
    <property type="entry name" value="Sig_transdc_His_kin-like_C"/>
</dbReference>
<dbReference type="PANTHER" id="PTHR43065:SF47">
    <property type="match status" value="1"/>
</dbReference>
<comment type="caution">
    <text evidence="6">The sequence shown here is derived from an EMBL/GenBank/DDBJ whole genome shotgun (WGS) entry which is preliminary data.</text>
</comment>
<evidence type="ECO:0000256" key="4">
    <source>
        <dbReference type="SAM" id="Phobius"/>
    </source>
</evidence>
<dbReference type="AlphaFoldDB" id="A0A432WBH5"/>
<dbReference type="RefSeq" id="WP_126777511.1">
    <property type="nucleotide sequence ID" value="NZ_PIPM01000013.1"/>
</dbReference>
<evidence type="ECO:0000256" key="1">
    <source>
        <dbReference type="ARBA" id="ARBA00000085"/>
    </source>
</evidence>
<dbReference type="Proteomes" id="UP000288405">
    <property type="component" value="Unassembled WGS sequence"/>
</dbReference>
<dbReference type="InterPro" id="IPR036890">
    <property type="entry name" value="HATPase_C_sf"/>
</dbReference>
<accession>A0A432WBH5</accession>
<comment type="catalytic activity">
    <reaction evidence="1">
        <text>ATP + protein L-histidine = ADP + protein N-phospho-L-histidine.</text>
        <dbReference type="EC" id="2.7.13.3"/>
    </reaction>
</comment>
<name>A0A432WBH5_9GAMM</name>
<protein>
    <recommendedName>
        <fullName evidence="2">histidine kinase</fullName>
        <ecNumber evidence="2">2.7.13.3</ecNumber>
    </recommendedName>
</protein>
<keyword evidence="4" id="KW-0472">Membrane</keyword>
<feature type="transmembrane region" description="Helical" evidence="4">
    <location>
        <begin position="169"/>
        <end position="195"/>
    </location>
</feature>
<sequence>MNRLTAQKTTRAPRSIARTLLTSVLTVYFLLTLVITTGQIAFEYNNTRDALLDDLRNQHHTFAASFSRAMWEFNHEQTDALAEGLMNIPAINGIILRDDQERILINRGATIASDRLQTIEHSGPIPEVAGIFGYHSPLVFEFAGGTEIVGDVFLFSSRDVTIERLRPSIILLVLGALIKSSLLILLFTLAFRYFLRSPLENLIEQLRNFSPERPEASHIRLEQPEVNEFSLLEDAYNDLLSRLRSHQNDLDAAHANLNAANRRLEDQNLLLEQEIAEKTIGISKLMLDLERRRHDLEIRQHSLEQEVHQRRLTESRLKQANRDLEESLTFLQQARNQLLASEKLASLGSLVTNIAHDVSTPLGVGVTAASYLKEKFQHLQCEISENKITSEGLLERLSALEEAVELIDVNLQRANELMDGFKQVAADQASEAVREVNVKQYVQRIIKALKPQLQKQACEVTLTCPETIVAEFTAGALAQILTNMMVNSLIHGFEQKPNGKINISVRVDGQHLHFHYCDNGVGMSQRQLRQLFDAFYTTQRNQGGSGLGTHIIHSLITQSLHGKITASSKPGQGLCYDFSFPVTLQQPVSEMSSQN</sequence>
<feature type="transmembrane region" description="Helical" evidence="4">
    <location>
        <begin position="20"/>
        <end position="42"/>
    </location>
</feature>
<dbReference type="GO" id="GO:0004673">
    <property type="term" value="F:protein histidine kinase activity"/>
    <property type="evidence" value="ECO:0007669"/>
    <property type="project" value="UniProtKB-EC"/>
</dbReference>
<reference evidence="6 7" key="1">
    <citation type="journal article" date="2011" name="Front. Microbiol.">
        <title>Genomic signatures of strain selection and enhancement in Bacillus atrophaeus var. globigii, a historical biowarfare simulant.</title>
        <authorList>
            <person name="Gibbons H.S."/>
            <person name="Broomall S.M."/>
            <person name="McNew L.A."/>
            <person name="Daligault H."/>
            <person name="Chapman C."/>
            <person name="Bruce D."/>
            <person name="Karavis M."/>
            <person name="Krepps M."/>
            <person name="McGregor P.A."/>
            <person name="Hong C."/>
            <person name="Park K.H."/>
            <person name="Akmal A."/>
            <person name="Feldman A."/>
            <person name="Lin J.S."/>
            <person name="Chang W.E."/>
            <person name="Higgs B.W."/>
            <person name="Demirev P."/>
            <person name="Lindquist J."/>
            <person name="Liem A."/>
            <person name="Fochler E."/>
            <person name="Read T.D."/>
            <person name="Tapia R."/>
            <person name="Johnson S."/>
            <person name="Bishop-Lilly K.A."/>
            <person name="Detter C."/>
            <person name="Han C."/>
            <person name="Sozhamannan S."/>
            <person name="Rosenzweig C.N."/>
            <person name="Skowronski E.W."/>
        </authorList>
    </citation>
    <scope>NUCLEOTIDE SEQUENCE [LARGE SCALE GENOMIC DNA]</scope>
    <source>
        <strain evidence="6 7">GYP-17</strain>
    </source>
</reference>
<dbReference type="OrthoDB" id="2521613at2"/>
<dbReference type="InterPro" id="IPR003594">
    <property type="entry name" value="HATPase_dom"/>
</dbReference>
<keyword evidence="4" id="KW-0812">Transmembrane</keyword>
<dbReference type="Gene3D" id="3.30.565.10">
    <property type="entry name" value="Histidine kinase-like ATPase, C-terminal domain"/>
    <property type="match status" value="1"/>
</dbReference>
<evidence type="ECO:0000259" key="5">
    <source>
        <dbReference type="PROSITE" id="PS50109"/>
    </source>
</evidence>
<dbReference type="SUPFAM" id="SSF55874">
    <property type="entry name" value="ATPase domain of HSP90 chaperone/DNA topoisomerase II/histidine kinase"/>
    <property type="match status" value="1"/>
</dbReference>
<dbReference type="Pfam" id="PF02518">
    <property type="entry name" value="HATPase_c"/>
    <property type="match status" value="1"/>
</dbReference>
<dbReference type="InterPro" id="IPR005467">
    <property type="entry name" value="His_kinase_dom"/>
</dbReference>
<evidence type="ECO:0000256" key="2">
    <source>
        <dbReference type="ARBA" id="ARBA00012438"/>
    </source>
</evidence>
<dbReference type="GO" id="GO:0005524">
    <property type="term" value="F:ATP binding"/>
    <property type="evidence" value="ECO:0007669"/>
    <property type="project" value="UniProtKB-KW"/>
</dbReference>
<evidence type="ECO:0000256" key="3">
    <source>
        <dbReference type="SAM" id="Coils"/>
    </source>
</evidence>
<keyword evidence="7" id="KW-1185">Reference proteome</keyword>
<dbReference type="Gene3D" id="1.10.287.130">
    <property type="match status" value="1"/>
</dbReference>
<organism evidence="6 7">
    <name type="scientific">Aliidiomarina sanyensis</name>
    <dbReference type="NCBI Taxonomy" id="1249555"/>
    <lineage>
        <taxon>Bacteria</taxon>
        <taxon>Pseudomonadati</taxon>
        <taxon>Pseudomonadota</taxon>
        <taxon>Gammaproteobacteria</taxon>
        <taxon>Alteromonadales</taxon>
        <taxon>Idiomarinaceae</taxon>
        <taxon>Aliidiomarina</taxon>
    </lineage>
</organism>
<dbReference type="SMART" id="SM00387">
    <property type="entry name" value="HATPase_c"/>
    <property type="match status" value="1"/>
</dbReference>
<gene>
    <name evidence="6" type="ORF">CWE11_10175</name>
</gene>
<proteinExistence type="predicted"/>
<dbReference type="EC" id="2.7.13.3" evidence="2"/>
<dbReference type="PROSITE" id="PS50109">
    <property type="entry name" value="HIS_KIN"/>
    <property type="match status" value="1"/>
</dbReference>
<evidence type="ECO:0000313" key="7">
    <source>
        <dbReference type="Proteomes" id="UP000288405"/>
    </source>
</evidence>
<keyword evidence="3" id="KW-0175">Coiled coil</keyword>
<dbReference type="PRINTS" id="PR00344">
    <property type="entry name" value="BCTRLSENSOR"/>
</dbReference>